<evidence type="ECO:0000256" key="5">
    <source>
        <dbReference type="SAM" id="MobiDB-lite"/>
    </source>
</evidence>
<evidence type="ECO:0000313" key="8">
    <source>
        <dbReference type="Proteomes" id="UP000694864"/>
    </source>
</evidence>
<reference evidence="9" key="2">
    <citation type="submission" date="2025-08" db="UniProtKB">
        <authorList>
            <consortium name="RefSeq"/>
        </authorList>
    </citation>
    <scope>IDENTIFICATION</scope>
    <source>
        <tissue evidence="9">Leaf</tissue>
    </source>
</reference>
<keyword evidence="3 6" id="KW-1133">Transmembrane helix</keyword>
<evidence type="ECO:0000256" key="3">
    <source>
        <dbReference type="ARBA" id="ARBA00022989"/>
    </source>
</evidence>
<dbReference type="RefSeq" id="XP_010427775.1">
    <property type="nucleotide sequence ID" value="XM_010429473.2"/>
</dbReference>
<dbReference type="PANTHER" id="PTHR31234">
    <property type="entry name" value="LATE EMBRYOGENESIS ABUNDANT (LEA) HYDROXYPROLINE-RICH GLYCOPROTEIN FAMILY"/>
    <property type="match status" value="1"/>
</dbReference>
<feature type="domain" description="Late embryogenesis abundant protein LEA-2 subgroup" evidence="7">
    <location>
        <begin position="151"/>
        <end position="247"/>
    </location>
</feature>
<evidence type="ECO:0000259" key="7">
    <source>
        <dbReference type="Pfam" id="PF03168"/>
    </source>
</evidence>
<reference evidence="8" key="1">
    <citation type="journal article" date="2014" name="Nat. Commun.">
        <title>The emerging biofuel crop Camelina sativa retains a highly undifferentiated hexaploid genome structure.</title>
        <authorList>
            <person name="Kagale S."/>
            <person name="Koh C."/>
            <person name="Nixon J."/>
            <person name="Bollina V."/>
            <person name="Clarke W.E."/>
            <person name="Tuteja R."/>
            <person name="Spillane C."/>
            <person name="Robinson S.J."/>
            <person name="Links M.G."/>
            <person name="Clarke C."/>
            <person name="Higgins E.E."/>
            <person name="Huebert T."/>
            <person name="Sharpe A.G."/>
            <person name="Parkin I.A."/>
        </authorList>
    </citation>
    <scope>NUCLEOTIDE SEQUENCE [LARGE SCALE GENOMIC DNA]</scope>
    <source>
        <strain evidence="8">cv. DH55</strain>
    </source>
</reference>
<dbReference type="Proteomes" id="UP000694864">
    <property type="component" value="Chromosome 2"/>
</dbReference>
<evidence type="ECO:0000313" key="9">
    <source>
        <dbReference type="RefSeq" id="XP_010427775.1"/>
    </source>
</evidence>
<accession>A0ABM0TKL3</accession>
<keyword evidence="8" id="KW-1185">Reference proteome</keyword>
<dbReference type="InterPro" id="IPR004864">
    <property type="entry name" value="LEA_2"/>
</dbReference>
<keyword evidence="2 6" id="KW-0812">Transmembrane</keyword>
<name>A0ABM0TKL3_CAMSA</name>
<organism evidence="8 9">
    <name type="scientific">Camelina sativa</name>
    <name type="common">False flax</name>
    <name type="synonym">Myagrum sativum</name>
    <dbReference type="NCBI Taxonomy" id="90675"/>
    <lineage>
        <taxon>Eukaryota</taxon>
        <taxon>Viridiplantae</taxon>
        <taxon>Streptophyta</taxon>
        <taxon>Embryophyta</taxon>
        <taxon>Tracheophyta</taxon>
        <taxon>Spermatophyta</taxon>
        <taxon>Magnoliopsida</taxon>
        <taxon>eudicotyledons</taxon>
        <taxon>Gunneridae</taxon>
        <taxon>Pentapetalae</taxon>
        <taxon>rosids</taxon>
        <taxon>malvids</taxon>
        <taxon>Brassicales</taxon>
        <taxon>Brassicaceae</taxon>
        <taxon>Camelineae</taxon>
        <taxon>Camelina</taxon>
    </lineage>
</organism>
<dbReference type="PANTHER" id="PTHR31234:SF30">
    <property type="entry name" value="LATE EMBRYOGENESIS ABUNDANT HYDROXYPROLINE-RICH GLYCOPROTEIN FAMILY PROTEIN"/>
    <property type="match status" value="1"/>
</dbReference>
<dbReference type="Pfam" id="PF03168">
    <property type="entry name" value="LEA_2"/>
    <property type="match status" value="1"/>
</dbReference>
<proteinExistence type="predicted"/>
<protein>
    <submittedName>
        <fullName evidence="9">Uncharacterized protein LOC104712550 isoform X1</fullName>
    </submittedName>
</protein>
<evidence type="ECO:0000256" key="6">
    <source>
        <dbReference type="SAM" id="Phobius"/>
    </source>
</evidence>
<comment type="subcellular location">
    <subcellularLocation>
        <location evidence="1">Membrane</location>
        <topology evidence="1">Single-pass membrane protein</topology>
    </subcellularLocation>
</comment>
<feature type="transmembrane region" description="Helical" evidence="6">
    <location>
        <begin position="85"/>
        <end position="112"/>
    </location>
</feature>
<gene>
    <name evidence="9" type="primary">LOC104712550</name>
</gene>
<feature type="region of interest" description="Disordered" evidence="5">
    <location>
        <begin position="1"/>
        <end position="62"/>
    </location>
</feature>
<dbReference type="InterPro" id="IPR044839">
    <property type="entry name" value="NDR1-like"/>
</dbReference>
<evidence type="ECO:0000256" key="1">
    <source>
        <dbReference type="ARBA" id="ARBA00004167"/>
    </source>
</evidence>
<evidence type="ECO:0000256" key="2">
    <source>
        <dbReference type="ARBA" id="ARBA00022692"/>
    </source>
</evidence>
<sequence length="283" mass="31475">MQKKRDHNNTSSTSTTGDKEMAGETLLKPVLQKPPGYRELHSQPQTPLGSSSSTTSSTALRRRPKHTIPASFYPTKKKQWSRCRVFCCCVCITVAIVILLLTLAVSVFFLWYSPRLPVVRLASFRVSTFNFAGGKSGDGLSQLTAEATARLDFRNPNGKLWYHYGDSDVEVSVGDGDFETSLGSTRVNGFVEKPRNRTVVNVPIKVKKQQVDDPTVKRLKAEMKSKKLVVRVTAKTKLGLAVGRRKIVTVGVSISCGDVRLRELDSKMSKCTIKMLKWIKLHS</sequence>
<dbReference type="GeneID" id="104712550"/>
<evidence type="ECO:0000256" key="4">
    <source>
        <dbReference type="ARBA" id="ARBA00023136"/>
    </source>
</evidence>
<keyword evidence="4 6" id="KW-0472">Membrane</keyword>